<reference evidence="2 3" key="1">
    <citation type="submission" date="2019-12" db="EMBL/GenBank/DDBJ databases">
        <authorList>
            <person name="Zheng J."/>
        </authorList>
    </citation>
    <scope>NUCLEOTIDE SEQUENCE [LARGE SCALE GENOMIC DNA]</scope>
    <source>
        <strain evidence="2 3">DSM 27347</strain>
    </source>
</reference>
<accession>A0A6N8LZF8</accession>
<name>A0A6N8LZF8_9SPHN</name>
<dbReference type="Proteomes" id="UP000436801">
    <property type="component" value="Unassembled WGS sequence"/>
</dbReference>
<comment type="caution">
    <text evidence="2">The sequence shown here is derived from an EMBL/GenBank/DDBJ whole genome shotgun (WGS) entry which is preliminary data.</text>
</comment>
<feature type="compositionally biased region" description="Low complexity" evidence="1">
    <location>
        <begin position="133"/>
        <end position="150"/>
    </location>
</feature>
<organism evidence="2 3">
    <name type="scientific">Sphingomonas carotinifaciens</name>
    <dbReference type="NCBI Taxonomy" id="1166323"/>
    <lineage>
        <taxon>Bacteria</taxon>
        <taxon>Pseudomonadati</taxon>
        <taxon>Pseudomonadota</taxon>
        <taxon>Alphaproteobacteria</taxon>
        <taxon>Sphingomonadales</taxon>
        <taxon>Sphingomonadaceae</taxon>
        <taxon>Sphingomonas</taxon>
    </lineage>
</organism>
<feature type="compositionally biased region" description="Polar residues" evidence="1">
    <location>
        <begin position="171"/>
        <end position="180"/>
    </location>
</feature>
<evidence type="ECO:0000313" key="3">
    <source>
        <dbReference type="Proteomes" id="UP000436801"/>
    </source>
</evidence>
<dbReference type="RefSeq" id="WP_149683095.1">
    <property type="nucleotide sequence ID" value="NZ_FNBI01000007.1"/>
</dbReference>
<feature type="region of interest" description="Disordered" evidence="1">
    <location>
        <begin position="1"/>
        <end position="20"/>
    </location>
</feature>
<feature type="compositionally biased region" description="Polar residues" evidence="1">
    <location>
        <begin position="8"/>
        <end position="20"/>
    </location>
</feature>
<gene>
    <name evidence="2" type="ORF">GQR91_18480</name>
</gene>
<protein>
    <submittedName>
        <fullName evidence="2">Uncharacterized protein</fullName>
    </submittedName>
</protein>
<evidence type="ECO:0000256" key="1">
    <source>
        <dbReference type="SAM" id="MobiDB-lite"/>
    </source>
</evidence>
<evidence type="ECO:0000313" key="2">
    <source>
        <dbReference type="EMBL" id="MWC45606.1"/>
    </source>
</evidence>
<proteinExistence type="predicted"/>
<feature type="region of interest" description="Disordered" evidence="1">
    <location>
        <begin position="171"/>
        <end position="191"/>
    </location>
</feature>
<dbReference type="EMBL" id="WSUT01000007">
    <property type="protein sequence ID" value="MWC45606.1"/>
    <property type="molecule type" value="Genomic_DNA"/>
</dbReference>
<feature type="compositionally biased region" description="Gly residues" evidence="1">
    <location>
        <begin position="89"/>
        <end position="111"/>
    </location>
</feature>
<sequence>MMDMRISSAVQSGRITSTDQSAFKTALDSIDSSLAASTTATANATTGRIDMRSKMQSLIEEQVSAGTLSSDQAATLQQMFAPGGPPPGGSRGGENEGSGAGQDGSSVGGMSGVRQSRGMQGPPPPPPPSFDMGSGSDTSATTATSSAGVDDQLNALVDLIEKLRSSLGSTTYAAAGSSGTDVRGSLINASA</sequence>
<dbReference type="AlphaFoldDB" id="A0A6N8LZF8"/>
<feature type="region of interest" description="Disordered" evidence="1">
    <location>
        <begin position="78"/>
        <end position="150"/>
    </location>
</feature>